<protein>
    <recommendedName>
        <fullName evidence="4">CHAT domain-containing protein</fullName>
    </recommendedName>
</protein>
<dbReference type="SUPFAM" id="SSF48452">
    <property type="entry name" value="TPR-like"/>
    <property type="match status" value="2"/>
</dbReference>
<dbReference type="Proteomes" id="UP000605099">
    <property type="component" value="Unassembled WGS sequence"/>
</dbReference>
<dbReference type="EMBL" id="BMLK01000014">
    <property type="protein sequence ID" value="GGN54348.1"/>
    <property type="molecule type" value="Genomic_DNA"/>
</dbReference>
<evidence type="ECO:0000256" key="3">
    <source>
        <dbReference type="SAM" id="SignalP"/>
    </source>
</evidence>
<evidence type="ECO:0000256" key="2">
    <source>
        <dbReference type="ARBA" id="ARBA00022803"/>
    </source>
</evidence>
<proteinExistence type="predicted"/>
<dbReference type="PANTHER" id="PTHR45641">
    <property type="entry name" value="TETRATRICOPEPTIDE REPEAT PROTEIN (AFU_ORTHOLOGUE AFUA_6G03870)"/>
    <property type="match status" value="1"/>
</dbReference>
<name>A0ABQ2JSL9_9SPHN</name>
<sequence length="959" mass="101974">MLLATAPVLAAASWQAMAATGPGEAMASAIAKAEASDPSGQPAETEAAWRKVLALEEGAAKPDALLRARAYNRIADTFYYRGRPDQGQAEMEHAVAVLEEAGLGATDMMSETLTNLGVMLSAQGHAERDVAMQRRSLAIRKKLYGADDNRLAPNYFNLGNALYERGLLEEAADNIERGARMRLASTAPNDPELFITLASAAGIVSAAGRPEEAIRFAQQGVDLVNRYHPGHPYTGFVRGVLGKALVNGGRASEAIEVIRPAIDELAATMGKSNRLTAEARSVLAKAQAILGRFEEAKALTLASMGKHDGSAPPEQVRDYLNAANYAAEAGQDAESLKIAREGLAIAREVLPPGHQVLSQMAMATAMATERHGDDAGALPLYREALQILTGHDGADQTLILRTEIFLGGSEIRAGDRDEGYARVARAADALVPRMYEAAEAPDLGASVNSYYDTFARAAEAAVDAGHPADAFRYFQLASYNSVAQASGQVALRKAAGQGSDAAELVRDLQDRQRHMRTLNVQLTQLLAKGKTEAAEAVRRDMDETSAAIEQGRAQLAAAVPGFERLNTSRPLPLEDVQARLSRGDAVLLALPSRLRTTLMLVTPDGVQAATSTSARPDIRSRVAAIRASIDDALLSNQKDLPPFDLAASYALYRDLFPEAFRAKAKRVKHLYVDAADALAQVPFSLLVTREPDADGSMRKAHWLIRDMSVEVPVSLGAVGSPEEAVDRYPAFAGIGAPSLSGNAAPALELAGLFRNGEVDLAAVRDLPALPGTLEELRRMYAAFPDARSRLLTGNAAREGAVKRMDLTRYSVLAFATHGLIAGELHGLKEPALVLTPPEQAEDNDDGLLTAGEIADLDISANFVVLSACNTAAGTTQAAPAYTGLAHAFLYAGAKSLLLSHWQVRDDAAARLSVATVRGNARGKSRAEALRSAILDLIDDKDVPGSVHPAIWAPFILVSR</sequence>
<evidence type="ECO:0000313" key="5">
    <source>
        <dbReference type="EMBL" id="GGN54348.1"/>
    </source>
</evidence>
<feature type="signal peptide" evidence="3">
    <location>
        <begin position="1"/>
        <end position="18"/>
    </location>
</feature>
<evidence type="ECO:0000256" key="1">
    <source>
        <dbReference type="ARBA" id="ARBA00022737"/>
    </source>
</evidence>
<dbReference type="PANTHER" id="PTHR45641:SF19">
    <property type="entry name" value="NEPHROCYSTIN-3"/>
    <property type="match status" value="1"/>
</dbReference>
<accession>A0ABQ2JSL9</accession>
<keyword evidence="1" id="KW-0677">Repeat</keyword>
<dbReference type="RefSeq" id="WP_188820824.1">
    <property type="nucleotide sequence ID" value="NZ_BMLK01000014.1"/>
</dbReference>
<feature type="domain" description="CHAT" evidence="4">
    <location>
        <begin position="649"/>
        <end position="957"/>
    </location>
</feature>
<feature type="chain" id="PRO_5046455109" description="CHAT domain-containing protein" evidence="3">
    <location>
        <begin position="19"/>
        <end position="959"/>
    </location>
</feature>
<evidence type="ECO:0000259" key="4">
    <source>
        <dbReference type="Pfam" id="PF12770"/>
    </source>
</evidence>
<dbReference type="Pfam" id="PF12770">
    <property type="entry name" value="CHAT"/>
    <property type="match status" value="1"/>
</dbReference>
<organism evidence="5 6">
    <name type="scientific">Novosphingobium indicum</name>
    <dbReference type="NCBI Taxonomy" id="462949"/>
    <lineage>
        <taxon>Bacteria</taxon>
        <taxon>Pseudomonadati</taxon>
        <taxon>Pseudomonadota</taxon>
        <taxon>Alphaproteobacteria</taxon>
        <taxon>Sphingomonadales</taxon>
        <taxon>Sphingomonadaceae</taxon>
        <taxon>Novosphingobium</taxon>
    </lineage>
</organism>
<keyword evidence="6" id="KW-1185">Reference proteome</keyword>
<evidence type="ECO:0000313" key="6">
    <source>
        <dbReference type="Proteomes" id="UP000605099"/>
    </source>
</evidence>
<reference evidence="6" key="1">
    <citation type="journal article" date="2019" name="Int. J. Syst. Evol. Microbiol.">
        <title>The Global Catalogue of Microorganisms (GCM) 10K type strain sequencing project: providing services to taxonomists for standard genome sequencing and annotation.</title>
        <authorList>
            <consortium name="The Broad Institute Genomics Platform"/>
            <consortium name="The Broad Institute Genome Sequencing Center for Infectious Disease"/>
            <person name="Wu L."/>
            <person name="Ma J."/>
        </authorList>
    </citation>
    <scope>NUCLEOTIDE SEQUENCE [LARGE SCALE GENOMIC DNA]</scope>
    <source>
        <strain evidence="6">CGMCC 1.6784</strain>
    </source>
</reference>
<comment type="caution">
    <text evidence="5">The sequence shown here is derived from an EMBL/GenBank/DDBJ whole genome shotgun (WGS) entry which is preliminary data.</text>
</comment>
<dbReference type="Gene3D" id="1.25.40.10">
    <property type="entry name" value="Tetratricopeptide repeat domain"/>
    <property type="match status" value="3"/>
</dbReference>
<keyword evidence="2" id="KW-0802">TPR repeat</keyword>
<keyword evidence="3" id="KW-0732">Signal</keyword>
<dbReference type="Pfam" id="PF13374">
    <property type="entry name" value="TPR_10"/>
    <property type="match status" value="2"/>
</dbReference>
<gene>
    <name evidence="5" type="ORF">GCM10011349_29950</name>
</gene>
<dbReference type="InterPro" id="IPR011990">
    <property type="entry name" value="TPR-like_helical_dom_sf"/>
</dbReference>
<dbReference type="InterPro" id="IPR024983">
    <property type="entry name" value="CHAT_dom"/>
</dbReference>